<sequence length="97" mass="10954">MDTGLVIGEWFKVKKAKVQVKVTRLDSDGSKNQQIMVSICIKKSFFRWTEKGFSGSRSKVASEIVDWLNEQNLEHPSISLILDDMGDQIEKLAAVPQ</sequence>
<name>A0A1F4W2U2_UNCKA</name>
<comment type="caution">
    <text evidence="1">The sequence shown here is derived from an EMBL/GenBank/DDBJ whole genome shotgun (WGS) entry which is preliminary data.</text>
</comment>
<gene>
    <name evidence="1" type="ORF">A2264_05155</name>
</gene>
<dbReference type="EMBL" id="MEVT01000004">
    <property type="protein sequence ID" value="OGC63732.1"/>
    <property type="molecule type" value="Genomic_DNA"/>
</dbReference>
<accession>A0A1F4W2U2</accession>
<dbReference type="Proteomes" id="UP000176614">
    <property type="component" value="Unassembled WGS sequence"/>
</dbReference>
<evidence type="ECO:0000313" key="1">
    <source>
        <dbReference type="EMBL" id="OGC63732.1"/>
    </source>
</evidence>
<evidence type="ECO:0000313" key="2">
    <source>
        <dbReference type="Proteomes" id="UP000176614"/>
    </source>
</evidence>
<proteinExistence type="predicted"/>
<reference evidence="1 2" key="1">
    <citation type="journal article" date="2016" name="Nat. Commun.">
        <title>Thousands of microbial genomes shed light on interconnected biogeochemical processes in an aquifer system.</title>
        <authorList>
            <person name="Anantharaman K."/>
            <person name="Brown C.T."/>
            <person name="Hug L.A."/>
            <person name="Sharon I."/>
            <person name="Castelle C.J."/>
            <person name="Probst A.J."/>
            <person name="Thomas B.C."/>
            <person name="Singh A."/>
            <person name="Wilkins M.J."/>
            <person name="Karaoz U."/>
            <person name="Brodie E.L."/>
            <person name="Williams K.H."/>
            <person name="Hubbard S.S."/>
            <person name="Banfield J.F."/>
        </authorList>
    </citation>
    <scope>NUCLEOTIDE SEQUENCE [LARGE SCALE GENOMIC DNA]</scope>
</reference>
<organism evidence="1 2">
    <name type="scientific">candidate division WWE3 bacterium RIFOXYA2_FULL_46_9</name>
    <dbReference type="NCBI Taxonomy" id="1802636"/>
    <lineage>
        <taxon>Bacteria</taxon>
        <taxon>Katanobacteria</taxon>
    </lineage>
</organism>
<dbReference type="AlphaFoldDB" id="A0A1F4W2U2"/>
<protein>
    <submittedName>
        <fullName evidence="1">Uncharacterized protein</fullName>
    </submittedName>
</protein>